<evidence type="ECO:0000256" key="1">
    <source>
        <dbReference type="SAM" id="MobiDB-lite"/>
    </source>
</evidence>
<feature type="compositionally biased region" description="Polar residues" evidence="1">
    <location>
        <begin position="553"/>
        <end position="573"/>
    </location>
</feature>
<sequence length="695" mass="76102">MESRIRKFLSPKRLKANKNPDSSELDLHSVPYTTAPPQGRLPVFINHALGKSSSTKRQIHLPTDLRSLSYHSTLPGKPPQLGERPQRGNGPVKLQTSRRLSSGELLITQQDYDRTLEEIREGDFIVGGKERRTSRTSSSQPTPSIRRPELKFLSTAPNSPREQSTFGSVRLPPSAASDLPISGYHRRSFTTSSSFLHERQPSVEHGYIFPGSGSNPGTHGLGISSPTHSLFPRHMASTTSLLEPHEERNPTIQALWKAEYSRLVSIYGQPGVDRNILELQQDQPGMLDNHHHPYESTPYSLSTYPTSSVSLQQPTSYSQAEPGRSGLGLRSHMSTSNLEMGYREDHSEGSSNHRHSLLSSSGASSSFTTRTSMAEELAMTRDDLRRIIDDMRMTYLHAIEARTPPPEPLSETPIPKSRSKKQTRSLGSSTSVESGLRSMSGQRKIKSWQLATPAITTPRTATSSPSFQHHKKRRSSGHARRTSAQHVAGITTLSPIKASPARPKRAESNQDESVGLKRADSTTLGSLARELKIFDNHNSSMPSQSTLTSSPTFYNTSSSESFSGPYKTSSSGSVGPLTPEKTIHTRTPEKSNPAGNSDSSVGSSSWQQEADRLFEDTEIDLAVDIDDFESLCDDLFNSPALRNNSFNTLSTWAGDTREAADVVEDAVANGNPPTAVPRSIPCQSRPGSTAPPGMF</sequence>
<dbReference type="EMBL" id="KN847319">
    <property type="protein sequence ID" value="KIW55619.1"/>
    <property type="molecule type" value="Genomic_DNA"/>
</dbReference>
<feature type="region of interest" description="Disordered" evidence="1">
    <location>
        <begin position="284"/>
        <end position="370"/>
    </location>
</feature>
<feature type="region of interest" description="Disordered" evidence="1">
    <location>
        <begin position="669"/>
        <end position="695"/>
    </location>
</feature>
<dbReference type="RefSeq" id="XP_013316203.1">
    <property type="nucleotide sequence ID" value="XM_013460749.1"/>
</dbReference>
<protein>
    <submittedName>
        <fullName evidence="2">Uncharacterized protein</fullName>
    </submittedName>
</protein>
<keyword evidence="3" id="KW-1185">Reference proteome</keyword>
<name>A0A0D2F6N0_9EURO</name>
<gene>
    <name evidence="2" type="ORF">PV05_04350</name>
</gene>
<feature type="region of interest" description="Disordered" evidence="1">
    <location>
        <begin position="53"/>
        <end position="101"/>
    </location>
</feature>
<dbReference type="GeneID" id="25326258"/>
<reference evidence="2 3" key="1">
    <citation type="submission" date="2015-01" db="EMBL/GenBank/DDBJ databases">
        <title>The Genome Sequence of Exophiala xenobiotica CBS118157.</title>
        <authorList>
            <consortium name="The Broad Institute Genomics Platform"/>
            <person name="Cuomo C."/>
            <person name="de Hoog S."/>
            <person name="Gorbushina A."/>
            <person name="Stielow B."/>
            <person name="Teixiera M."/>
            <person name="Abouelleil A."/>
            <person name="Chapman S.B."/>
            <person name="Priest M."/>
            <person name="Young S.K."/>
            <person name="Wortman J."/>
            <person name="Nusbaum C."/>
            <person name="Birren B."/>
        </authorList>
    </citation>
    <scope>NUCLEOTIDE SEQUENCE [LARGE SCALE GENOMIC DNA]</scope>
    <source>
        <strain evidence="2 3">CBS 118157</strain>
    </source>
</reference>
<feature type="compositionally biased region" description="Polar residues" evidence="1">
    <location>
        <begin position="424"/>
        <end position="441"/>
    </location>
</feature>
<feature type="compositionally biased region" description="Basic and acidic residues" evidence="1">
    <location>
        <begin position="504"/>
        <end position="520"/>
    </location>
</feature>
<feature type="region of interest" description="Disordered" evidence="1">
    <location>
        <begin position="535"/>
        <end position="609"/>
    </location>
</feature>
<feature type="compositionally biased region" description="Polar residues" evidence="1">
    <location>
        <begin position="155"/>
        <end position="167"/>
    </location>
</feature>
<dbReference type="Proteomes" id="UP000054342">
    <property type="component" value="Unassembled WGS sequence"/>
</dbReference>
<evidence type="ECO:0000313" key="2">
    <source>
        <dbReference type="EMBL" id="KIW55619.1"/>
    </source>
</evidence>
<feature type="compositionally biased region" description="Low complexity" evidence="1">
    <location>
        <begin position="135"/>
        <end position="145"/>
    </location>
</feature>
<feature type="region of interest" description="Disordered" evidence="1">
    <location>
        <begin position="127"/>
        <end position="173"/>
    </location>
</feature>
<feature type="region of interest" description="Disordered" evidence="1">
    <location>
        <begin position="1"/>
        <end position="36"/>
    </location>
</feature>
<accession>A0A0D2F6N0</accession>
<feature type="compositionally biased region" description="Basic residues" evidence="1">
    <location>
        <begin position="468"/>
        <end position="483"/>
    </location>
</feature>
<feature type="compositionally biased region" description="Basic residues" evidence="1">
    <location>
        <begin position="1"/>
        <end position="16"/>
    </location>
</feature>
<feature type="compositionally biased region" description="Low complexity" evidence="1">
    <location>
        <begin position="295"/>
        <end position="310"/>
    </location>
</feature>
<evidence type="ECO:0000313" key="3">
    <source>
        <dbReference type="Proteomes" id="UP000054342"/>
    </source>
</evidence>
<feature type="region of interest" description="Disordered" evidence="1">
    <location>
        <begin position="399"/>
        <end position="521"/>
    </location>
</feature>
<dbReference type="AlphaFoldDB" id="A0A0D2F6N0"/>
<feature type="compositionally biased region" description="Low complexity" evidence="1">
    <location>
        <begin position="357"/>
        <end position="370"/>
    </location>
</feature>
<feature type="compositionally biased region" description="Low complexity" evidence="1">
    <location>
        <begin position="539"/>
        <end position="552"/>
    </location>
</feature>
<feature type="compositionally biased region" description="Low complexity" evidence="1">
    <location>
        <begin position="451"/>
        <end position="466"/>
    </location>
</feature>
<dbReference type="OrthoDB" id="4158144at2759"/>
<proteinExistence type="predicted"/>
<organism evidence="2 3">
    <name type="scientific">Exophiala xenobiotica</name>
    <dbReference type="NCBI Taxonomy" id="348802"/>
    <lineage>
        <taxon>Eukaryota</taxon>
        <taxon>Fungi</taxon>
        <taxon>Dikarya</taxon>
        <taxon>Ascomycota</taxon>
        <taxon>Pezizomycotina</taxon>
        <taxon>Eurotiomycetes</taxon>
        <taxon>Chaetothyriomycetidae</taxon>
        <taxon>Chaetothyriales</taxon>
        <taxon>Herpotrichiellaceae</taxon>
        <taxon>Exophiala</taxon>
    </lineage>
</organism>
<dbReference type="HOGENOM" id="CLU_028828_0_0_1"/>